<dbReference type="Pfam" id="PF00668">
    <property type="entry name" value="Condensation"/>
    <property type="match status" value="2"/>
</dbReference>
<keyword evidence="2" id="KW-0596">Phosphopantetheine</keyword>
<dbReference type="InterPro" id="IPR036736">
    <property type="entry name" value="ACP-like_sf"/>
</dbReference>
<dbReference type="PROSITE" id="PS00455">
    <property type="entry name" value="AMP_BINDING"/>
    <property type="match status" value="2"/>
</dbReference>
<evidence type="ECO:0000259" key="5">
    <source>
        <dbReference type="PROSITE" id="PS50075"/>
    </source>
</evidence>
<dbReference type="Pfam" id="PF00550">
    <property type="entry name" value="PP-binding"/>
    <property type="match status" value="2"/>
</dbReference>
<dbReference type="InterPro" id="IPR020845">
    <property type="entry name" value="AMP-binding_CS"/>
</dbReference>
<keyword evidence="7" id="KW-1185">Reference proteome</keyword>
<dbReference type="Gene3D" id="1.10.1200.10">
    <property type="entry name" value="ACP-like"/>
    <property type="match status" value="2"/>
</dbReference>
<comment type="cofactor">
    <cofactor evidence="1">
        <name>pantetheine 4'-phosphate</name>
        <dbReference type="ChEBI" id="CHEBI:47942"/>
    </cofactor>
</comment>
<feature type="domain" description="Carrier" evidence="5">
    <location>
        <begin position="1003"/>
        <end position="1077"/>
    </location>
</feature>
<reference evidence="6 7" key="1">
    <citation type="submission" date="2022-03" db="EMBL/GenBank/DDBJ databases">
        <title>Complete genome of Streptomyces rimosus ssp. rimosus R7 (=ATCC 10970).</title>
        <authorList>
            <person name="Beganovic S."/>
            <person name="Ruckert C."/>
            <person name="Busche T."/>
            <person name="Kalinowski J."/>
            <person name="Wittmann C."/>
        </authorList>
    </citation>
    <scope>NUCLEOTIDE SEQUENCE [LARGE SCALE GENOMIC DNA]</scope>
    <source>
        <strain evidence="6 7">R7</strain>
    </source>
</reference>
<dbReference type="Pfam" id="PF00501">
    <property type="entry name" value="AMP-binding"/>
    <property type="match status" value="2"/>
</dbReference>
<feature type="region of interest" description="Disordered" evidence="4">
    <location>
        <begin position="981"/>
        <end position="1003"/>
    </location>
</feature>
<dbReference type="InterPro" id="IPR023213">
    <property type="entry name" value="CAT-like_dom_sf"/>
</dbReference>
<evidence type="ECO:0000256" key="3">
    <source>
        <dbReference type="ARBA" id="ARBA00022553"/>
    </source>
</evidence>
<dbReference type="SUPFAM" id="SSF56801">
    <property type="entry name" value="Acetyl-CoA synthetase-like"/>
    <property type="match status" value="2"/>
</dbReference>
<dbReference type="Gene3D" id="3.40.50.12780">
    <property type="entry name" value="N-terminal domain of ligase-like"/>
    <property type="match status" value="1"/>
</dbReference>
<dbReference type="SUPFAM" id="SSF47336">
    <property type="entry name" value="ACP-like"/>
    <property type="match status" value="2"/>
</dbReference>
<dbReference type="Gene3D" id="3.30.300.30">
    <property type="match status" value="2"/>
</dbReference>
<dbReference type="Gene3D" id="3.40.50.1820">
    <property type="entry name" value="alpha/beta hydrolase"/>
    <property type="match status" value="1"/>
</dbReference>
<dbReference type="InterPro" id="IPR006162">
    <property type="entry name" value="Ppantetheine_attach_site"/>
</dbReference>
<dbReference type="InterPro" id="IPR025110">
    <property type="entry name" value="AMP-bd_C"/>
</dbReference>
<name>A0ABY3ZDT7_STRRM</name>
<dbReference type="EMBL" id="CP094298">
    <property type="protein sequence ID" value="UNZ08480.1"/>
    <property type="molecule type" value="Genomic_DNA"/>
</dbReference>
<dbReference type="InterPro" id="IPR020806">
    <property type="entry name" value="PKS_PP-bd"/>
</dbReference>
<dbReference type="InterPro" id="IPR001031">
    <property type="entry name" value="Thioesterase"/>
</dbReference>
<dbReference type="SMART" id="SM00823">
    <property type="entry name" value="PKS_PP"/>
    <property type="match status" value="2"/>
</dbReference>
<dbReference type="Pfam" id="PF00975">
    <property type="entry name" value="Thioesterase"/>
    <property type="match status" value="1"/>
</dbReference>
<dbReference type="PROSITE" id="PS50075">
    <property type="entry name" value="CARRIER"/>
    <property type="match status" value="2"/>
</dbReference>
<dbReference type="NCBIfam" id="TIGR01733">
    <property type="entry name" value="AA-adenyl-dom"/>
    <property type="match status" value="2"/>
</dbReference>
<evidence type="ECO:0000256" key="2">
    <source>
        <dbReference type="ARBA" id="ARBA00022450"/>
    </source>
</evidence>
<dbReference type="Gene3D" id="3.30.559.10">
    <property type="entry name" value="Chloramphenicol acetyltransferase-like domain"/>
    <property type="match status" value="2"/>
</dbReference>
<evidence type="ECO:0000313" key="6">
    <source>
        <dbReference type="EMBL" id="UNZ08480.1"/>
    </source>
</evidence>
<dbReference type="SUPFAM" id="SSF52777">
    <property type="entry name" value="CoA-dependent acyltransferases"/>
    <property type="match status" value="4"/>
</dbReference>
<keyword evidence="3" id="KW-0597">Phosphoprotein</keyword>
<organism evidence="6 7">
    <name type="scientific">Streptomyces rimosus subsp. rimosus</name>
    <dbReference type="NCBI Taxonomy" id="132474"/>
    <lineage>
        <taxon>Bacteria</taxon>
        <taxon>Bacillati</taxon>
        <taxon>Actinomycetota</taxon>
        <taxon>Actinomycetes</taxon>
        <taxon>Kitasatosporales</taxon>
        <taxon>Streptomycetaceae</taxon>
        <taxon>Streptomyces</taxon>
    </lineage>
</organism>
<accession>A0ABY3ZDT7</accession>
<dbReference type="NCBIfam" id="NF003417">
    <property type="entry name" value="PRK04813.1"/>
    <property type="match status" value="2"/>
</dbReference>
<dbReference type="Gene3D" id="2.30.38.10">
    <property type="entry name" value="Luciferase, Domain 3"/>
    <property type="match status" value="1"/>
</dbReference>
<dbReference type="InterPro" id="IPR042099">
    <property type="entry name" value="ANL_N_sf"/>
</dbReference>
<dbReference type="InterPro" id="IPR045851">
    <property type="entry name" value="AMP-bd_C_sf"/>
</dbReference>
<dbReference type="PANTHER" id="PTHR45527">
    <property type="entry name" value="NONRIBOSOMAL PEPTIDE SYNTHETASE"/>
    <property type="match status" value="1"/>
</dbReference>
<dbReference type="Gene3D" id="3.40.50.980">
    <property type="match status" value="2"/>
</dbReference>
<evidence type="ECO:0000313" key="7">
    <source>
        <dbReference type="Proteomes" id="UP000829494"/>
    </source>
</evidence>
<dbReference type="PANTHER" id="PTHR45527:SF14">
    <property type="entry name" value="PLIPASTATIN SYNTHASE SUBUNIT B"/>
    <property type="match status" value="1"/>
</dbReference>
<dbReference type="InterPro" id="IPR000873">
    <property type="entry name" value="AMP-dep_synth/lig_dom"/>
</dbReference>
<feature type="domain" description="Carrier" evidence="5">
    <location>
        <begin position="2060"/>
        <end position="2135"/>
    </location>
</feature>
<evidence type="ECO:0000256" key="1">
    <source>
        <dbReference type="ARBA" id="ARBA00001957"/>
    </source>
</evidence>
<dbReference type="Pfam" id="PF13193">
    <property type="entry name" value="AMP-binding_C"/>
    <property type="match status" value="2"/>
</dbReference>
<dbReference type="InterPro" id="IPR001242">
    <property type="entry name" value="Condensation_dom"/>
</dbReference>
<gene>
    <name evidence="6" type="primary">dhbF16</name>
    <name evidence="6" type="ORF">SRIMR7_40655</name>
</gene>
<sequence>MIRCMKRTAVAGSTLPETQAQVKDRAQNPLHGQSPLTAYQRDIWAASSQAPQSPQFNCVIHERLRGGIDLDALAECIVRALSRHEAFRLRFGERAGTPFQWVAGEGGFGVRRVDLAQEPEPDVACAEWIRRSLAMPLSLTDSGPLVEATLLVESPDVTHLHVKTHHIVADGWALNRLSHEILEDYARATGGDGERTGCHEPASYLAFVEEEAAYRAGAEGDRDRAFHRETLADVAPALFTGTAGGSGRGRHGFVVEGRIVDRVRAAGCSPFAYVAAMFGTWLTRLHRGQEVVLGVPLLNRPEDHHKKIIGQFANTLPLRVPAHGGRTVRELVAETRKAARALQRHERLSLGDVLRELPPSAEGPRRLFDVTLSYLHWSCPALVPGVERQLTLMAPSHDQDALGVMVFAFDGTADMRIELDYALDVFDEDLPIASVAGHLATLLERGVDLLDEPVSAVPMLEPAEHEDLTAVRSHGPTVPYADQATLHGLFEEQAARIPGQTAVLGATGEVLTYAELDERANRVARALREEGVGPGDRVAVMMERGPQLLVALLGTLKSGGAYVPVDPGYPSERVRFLLDDSRAKVVIVDGPGPGRNPAAGGADGAKVRHVDELLQAGGAPLPPLAGARDLAYVIYTSGSTGRPKGVMVEHHSVVNRLAWMQRRYPLGDGDVLLQKTPVSFDVSVWELFWWAVEGATVALLPPGGQQDPREILRAVRDQRVSVVHFVPSMLGPFLDLLQEQPDARAGLGSLRYVFCSGEALPPERVEQFNRVFGIPGAQGRVRLVNLYGPTEATVDVSYYECPDDPAQSVTRVPIGRPIDNTRLYVLGPGDLPQPVGVAGELCIGGVQVARGYLNRPELTAEKFVGDPFVPGGRLYRTGDLARWLADGTLEYLGRIDGQVKVRGNRVEPGEVAGALRGLPGIRDAIVVDRTTAARGTHLVGYYVADAALDPAHLRELLGQQLPAFMVPAFFVRIDAVPLTPNGKADRRALPPPQEAAEPVTGLPPRDRTEAALAEIWAGVLGHDAVGVHDDYFTLGGDSILMLKVRAQAEARGLRFSLTDLIRNPTVAALAPRVESLAAPGGDSAPAPFALVSGVDRARLEGAEDAWPLTRLQLGLLYHSRRRERSATYKDVFQYTLELPWDEAAFRRSFDKLVARHPVLRSAFDLAGFSEPLQVVRPQAPGGLDIVDLRPLDGAAADAEIRAHIEQRRHHAYAVDRAPLYLFRAHVRPGAVELVLSFHHALLDGGSVANLLQELLQDYAHGLGLGIGPVDGTVPPSAASYVREELAALESAQARQYWKEKLAGCELLQIEPFGTHLPGTGRGPVTHRADLPDELLAQVRTFAAEQGLPVKSVLFAAHCLTLAMFAGTHDVTTGLITHGRPELAHAERTAGLFLNTVPLRLDVAQPRWLDVAREAFRQEQDGHPHRRYPLSAVQEDHGGPVLDTAFNYVHFHQLSEVLALPEIRLRTFRTWEESEFRFLVNAFTEPDSGSVWLRIDCGSDGATAEQARLFADGYQKILRRMVEEPHTEPDVAFLAPRPVRARATPRPTVVDSFLRQAARTPDATALAMGEERWSYARLAETAGRVARRLGALGASPQARIGIAMDRSPQTIAVVLGVLRAGCAVVPLDVGYPAPRLAMMLEEARPFRVIAHAAHAHLVDDPSLLLPAESITEPTAGAATEPAAEIPADSTAYVLFTSGSTGRPKGVAMPHRSLAGLVAWQTRAASGAVGGATLQYAPLSFDVSFQEIFSTLCSGGTLHLVGDAERRDMPQLLRLIDREGIERVFLPYVALQHLAETAQALDLTPRALRVLVSAGEQLRVTPEIRRLCSALPGAVLDNQYGPTETHVATAFTMTGDPAAFPALPPIGHPIDGAEAHVLDERMRPVPVGVRGTIHLGGTCLADGYEGRPDLTKERFVRHPFADEGHLLYDTGDLGMVLPDGTLVYAGRADTQVKVRGHRVEPAEVELALTALAGQYPNLRDAAVVARHHANGECLLTAFLVGEGTSADLTGIRERLRTTLPEHLVPSHLRWVTHLPLTPSGKRDDAALRSLPLTPTAETDGAAPQDPYERAVAEMLADLLQLPAVGVHDSLFDLGGTSLTVMRLVVQIEQRYAVHIPLSQFIATPTAAGLAARLRAGGAVAAFDPLVPIRPQGTRPPLFMVHPMGGNVLCYVPFARHLPDDQPLYALQAAGADPGTTPLRTVEEIAASYIAALRTVQPHGPYAIGGWSFGGFVAFEIARQLRAAGEDVARLVLLDTTALTQGERHRHDDDALLGWFFWELLWLERGGDSSMQRFPEELVSPEEKFDFIARVAAEEGVVPAGSSGAVIRRLFRLYQANWQATLNYRPEAGDLGLTLVRAAEPLPKVLAAMHSAAGSRHEDPTNGWSDMTDGPLEVVSVPGDHLTIMEEPYVQHVAKTVADLIGPGPAGSDGER</sequence>
<dbReference type="SUPFAM" id="SSF53474">
    <property type="entry name" value="alpha/beta-Hydrolases"/>
    <property type="match status" value="1"/>
</dbReference>
<protein>
    <submittedName>
        <fullName evidence="6">Dimodular nonribosomal peptide synthase</fullName>
    </submittedName>
</protein>
<dbReference type="SMART" id="SM00824">
    <property type="entry name" value="PKS_TE"/>
    <property type="match status" value="1"/>
</dbReference>
<dbReference type="Proteomes" id="UP000829494">
    <property type="component" value="Chromosome"/>
</dbReference>
<dbReference type="Gene3D" id="3.30.559.30">
    <property type="entry name" value="Nonribosomal peptide synthetase, condensation domain"/>
    <property type="match status" value="2"/>
</dbReference>
<dbReference type="InterPro" id="IPR029058">
    <property type="entry name" value="AB_hydrolase_fold"/>
</dbReference>
<dbReference type="CDD" id="cd05930">
    <property type="entry name" value="A_NRPS"/>
    <property type="match status" value="1"/>
</dbReference>
<evidence type="ECO:0000256" key="4">
    <source>
        <dbReference type="SAM" id="MobiDB-lite"/>
    </source>
</evidence>
<dbReference type="InterPro" id="IPR020802">
    <property type="entry name" value="TesA-like"/>
</dbReference>
<dbReference type="InterPro" id="IPR010071">
    <property type="entry name" value="AA_adenyl_dom"/>
</dbReference>
<dbReference type="InterPro" id="IPR009081">
    <property type="entry name" value="PP-bd_ACP"/>
</dbReference>
<dbReference type="PROSITE" id="PS00012">
    <property type="entry name" value="PHOSPHOPANTETHEINE"/>
    <property type="match status" value="1"/>
</dbReference>
<proteinExistence type="predicted"/>